<evidence type="ECO:0000313" key="2">
    <source>
        <dbReference type="Proteomes" id="UP001063166"/>
    </source>
</evidence>
<dbReference type="Pfam" id="PF08982">
    <property type="entry name" value="AtaL"/>
    <property type="match status" value="1"/>
</dbReference>
<dbReference type="Proteomes" id="UP001063166">
    <property type="component" value="Unassembled WGS sequence"/>
</dbReference>
<organism evidence="1 2">
    <name type="scientific">Lyophyllum shimeji</name>
    <name type="common">Hon-shimeji</name>
    <name type="synonym">Tricholoma shimeji</name>
    <dbReference type="NCBI Taxonomy" id="47721"/>
    <lineage>
        <taxon>Eukaryota</taxon>
        <taxon>Fungi</taxon>
        <taxon>Dikarya</taxon>
        <taxon>Basidiomycota</taxon>
        <taxon>Agaricomycotina</taxon>
        <taxon>Agaricomycetes</taxon>
        <taxon>Agaricomycetidae</taxon>
        <taxon>Agaricales</taxon>
        <taxon>Tricholomatineae</taxon>
        <taxon>Lyophyllaceae</taxon>
        <taxon>Lyophyllum</taxon>
    </lineage>
</organism>
<comment type="caution">
    <text evidence="1">The sequence shown here is derived from an EMBL/GenBank/DDBJ whole genome shotgun (WGS) entry which is preliminary data.</text>
</comment>
<keyword evidence="2" id="KW-1185">Reference proteome</keyword>
<dbReference type="InterPro" id="IPR023393">
    <property type="entry name" value="START-like_dom_sf"/>
</dbReference>
<dbReference type="SUPFAM" id="SSF55961">
    <property type="entry name" value="Bet v1-like"/>
    <property type="match status" value="1"/>
</dbReference>
<evidence type="ECO:0000313" key="1">
    <source>
        <dbReference type="EMBL" id="GLB44660.1"/>
    </source>
</evidence>
<dbReference type="EMBL" id="BRPK01000017">
    <property type="protein sequence ID" value="GLB44660.1"/>
    <property type="molecule type" value="Genomic_DNA"/>
</dbReference>
<dbReference type="AlphaFoldDB" id="A0A9P3PZ43"/>
<protein>
    <submittedName>
        <fullName evidence="1">DUF1857-domain-containing protein</fullName>
    </submittedName>
</protein>
<name>A0A9P3PZ43_LYOSH</name>
<dbReference type="Gene3D" id="3.30.530.20">
    <property type="match status" value="1"/>
</dbReference>
<dbReference type="InterPro" id="IPR015075">
    <property type="entry name" value="AtaL"/>
</dbReference>
<sequence length="154" mass="16852">MSKPSFASTRRVNPPGASPVLTEAQVWKGLGIKARNPQTFVPMITSSTVVSDDGKNVVRSVSFNNGEPIIEKIELHESTIAYFEIEATGLRITNLLSYDADGELVLTFSFANGIPGFTDGEPLPEPKELNKIIGAGVERSIERIREMFREGTIE</sequence>
<gene>
    <name evidence="1" type="ORF">LshimejAT787_1702870</name>
</gene>
<proteinExistence type="predicted"/>
<accession>A0A9P3PZ43</accession>
<reference evidence="1" key="1">
    <citation type="submission" date="2022-07" db="EMBL/GenBank/DDBJ databases">
        <title>The genome of Lyophyllum shimeji provides insight into the initial evolution of ectomycorrhizal fungal genome.</title>
        <authorList>
            <person name="Kobayashi Y."/>
            <person name="Shibata T."/>
            <person name="Hirakawa H."/>
            <person name="Shigenobu S."/>
            <person name="Nishiyama T."/>
            <person name="Yamada A."/>
            <person name="Hasebe M."/>
            <person name="Kawaguchi M."/>
        </authorList>
    </citation>
    <scope>NUCLEOTIDE SEQUENCE</scope>
    <source>
        <strain evidence="1">AT787</strain>
    </source>
</reference>
<dbReference type="OrthoDB" id="2320332at2759"/>